<reference evidence="6 7" key="1">
    <citation type="submission" date="2014-06" db="EMBL/GenBank/DDBJ databases">
        <authorList>
            <person name="Ju J."/>
            <person name="Zhang J."/>
        </authorList>
    </citation>
    <scope>NUCLEOTIDE SEQUENCE [LARGE SCALE GENOMIC DNA]</scope>
    <source>
        <strain evidence="6 7">DsW_47</strain>
    </source>
</reference>
<dbReference type="InterPro" id="IPR029063">
    <property type="entry name" value="SAM-dependent_MTases_sf"/>
</dbReference>
<dbReference type="GO" id="GO:0008168">
    <property type="term" value="F:methyltransferase activity"/>
    <property type="evidence" value="ECO:0007669"/>
    <property type="project" value="UniProtKB-KW"/>
</dbReference>
<dbReference type="CDD" id="cd02440">
    <property type="entry name" value="AdoMet_MTases"/>
    <property type="match status" value="1"/>
</dbReference>
<dbReference type="SUPFAM" id="SSF53335">
    <property type="entry name" value="S-adenosyl-L-methionine-dependent methyltransferases"/>
    <property type="match status" value="1"/>
</dbReference>
<dbReference type="GO" id="GO:0032259">
    <property type="term" value="P:methylation"/>
    <property type="evidence" value="ECO:0007669"/>
    <property type="project" value="UniProtKB-KW"/>
</dbReference>
<keyword evidence="2" id="KW-0489">Methyltransferase</keyword>
<dbReference type="InterPro" id="IPR003333">
    <property type="entry name" value="CMAS"/>
</dbReference>
<evidence type="ECO:0000256" key="4">
    <source>
        <dbReference type="ARBA" id="ARBA00022691"/>
    </source>
</evidence>
<dbReference type="OrthoDB" id="9782855at2"/>
<evidence type="ECO:0000256" key="3">
    <source>
        <dbReference type="ARBA" id="ARBA00022679"/>
    </source>
</evidence>
<evidence type="ECO:0000313" key="7">
    <source>
        <dbReference type="Proteomes" id="UP000196086"/>
    </source>
</evidence>
<dbReference type="Pfam" id="PF02353">
    <property type="entry name" value="CMAS"/>
    <property type="match status" value="1"/>
</dbReference>
<dbReference type="AlphaFoldDB" id="A0A1Z5YYU6"/>
<dbReference type="Proteomes" id="UP000196086">
    <property type="component" value="Unassembled WGS sequence"/>
</dbReference>
<protein>
    <submittedName>
        <fullName evidence="6">Cyclopropane-fatty-acyl-phospholipid synthase</fullName>
    </submittedName>
</protein>
<dbReference type="EMBL" id="JOMQ01000002">
    <property type="protein sequence ID" value="OUJ04498.1"/>
    <property type="molecule type" value="Genomic_DNA"/>
</dbReference>
<evidence type="ECO:0000313" key="6">
    <source>
        <dbReference type="EMBL" id="OUJ04498.1"/>
    </source>
</evidence>
<dbReference type="RefSeq" id="WP_086650226.1">
    <property type="nucleotide sequence ID" value="NZ_JOMQ01000002.1"/>
</dbReference>
<evidence type="ECO:0000256" key="1">
    <source>
        <dbReference type="ARBA" id="ARBA00010815"/>
    </source>
</evidence>
<gene>
    <name evidence="6" type="ORF">HK14_04235</name>
</gene>
<name>A0A1Z5YYU6_9PROT</name>
<dbReference type="PANTHER" id="PTHR43667:SF1">
    <property type="entry name" value="CYCLOPROPANE-FATTY-ACYL-PHOSPHOLIPID SYNTHASE"/>
    <property type="match status" value="1"/>
</dbReference>
<keyword evidence="4" id="KW-0949">S-adenosyl-L-methionine</keyword>
<sequence length="405" mass="45773">MKRLLDQILRHFISSGRLHVTWPEGDKTVYIGRNTGPEAGMVLRDSAAERSLALNPGLAFGEGYMNGSIAPVGCTLYQLLDLLMLNAMSPGHLPEQIAAGFRFACRSWIQFNPIQRSRQNVAHHYDLDSRLYELFLDKDRQYSCAYFRTGQETLDEAQSAKKHHIASKLLLNRPGLEVLDIGCGWGGMALTLARDYGAIVTGITLSEEQLSVARQRARDEGLEGRVRFEMLDYRNLQRRFDRIVSVGMFEHVGVRHYQQFFDIIKKSLVPDGIALVHSIGRMDGPGTTNPWINKYIFPGGYSPALSEVFAATEKSGLWVTDCEILRLHYAKTIAIWRERFAANRAKAVALYDERFARMFEFYLDAAELSFRVQGHMNFQIQLSPAIEAVPLTRDYMAEAENAAAL</sequence>
<evidence type="ECO:0000256" key="5">
    <source>
        <dbReference type="ARBA" id="ARBA00023098"/>
    </source>
</evidence>
<comment type="caution">
    <text evidence="6">The sequence shown here is derived from an EMBL/GenBank/DDBJ whole genome shotgun (WGS) entry which is preliminary data.</text>
</comment>
<evidence type="ECO:0000256" key="2">
    <source>
        <dbReference type="ARBA" id="ARBA00022603"/>
    </source>
</evidence>
<keyword evidence="5" id="KW-0443">Lipid metabolism</keyword>
<dbReference type="InterPro" id="IPR050723">
    <property type="entry name" value="CFA/CMAS"/>
</dbReference>
<comment type="similarity">
    <text evidence="1">Belongs to the CFA/CMAS family.</text>
</comment>
<dbReference type="Gene3D" id="3.40.50.150">
    <property type="entry name" value="Vaccinia Virus protein VP39"/>
    <property type="match status" value="1"/>
</dbReference>
<proteinExistence type="inferred from homology"/>
<organism evidence="6 7">
    <name type="scientific">Acetobacter cibinongensis</name>
    <dbReference type="NCBI Taxonomy" id="146475"/>
    <lineage>
        <taxon>Bacteria</taxon>
        <taxon>Pseudomonadati</taxon>
        <taxon>Pseudomonadota</taxon>
        <taxon>Alphaproteobacteria</taxon>
        <taxon>Acetobacterales</taxon>
        <taxon>Acetobacteraceae</taxon>
        <taxon>Acetobacter</taxon>
    </lineage>
</organism>
<keyword evidence="3" id="KW-0808">Transferase</keyword>
<dbReference type="PIRSF" id="PIRSF003085">
    <property type="entry name" value="CMAS"/>
    <property type="match status" value="1"/>
</dbReference>
<accession>A0A1Z5YYU6</accession>
<dbReference type="PANTHER" id="PTHR43667">
    <property type="entry name" value="CYCLOPROPANE-FATTY-ACYL-PHOSPHOLIPID SYNTHASE"/>
    <property type="match status" value="1"/>
</dbReference>
<dbReference type="GO" id="GO:0008610">
    <property type="term" value="P:lipid biosynthetic process"/>
    <property type="evidence" value="ECO:0007669"/>
    <property type="project" value="InterPro"/>
</dbReference>